<dbReference type="Proteomes" id="UP000287687">
    <property type="component" value="Unassembled WGS sequence"/>
</dbReference>
<keyword evidence="3" id="KW-1185">Reference proteome</keyword>
<dbReference type="RefSeq" id="WP_128445675.1">
    <property type="nucleotide sequence ID" value="NZ_SBIP01000007.1"/>
</dbReference>
<dbReference type="PANTHER" id="PTHR36837">
    <property type="entry name" value="POLY(3-HYDROXYALKANOATE) POLYMERASE SUBUNIT PHAC"/>
    <property type="match status" value="1"/>
</dbReference>
<protein>
    <submittedName>
        <fullName evidence="2">Polyhydroxyalkanoate depolymerase</fullName>
    </submittedName>
</protein>
<dbReference type="Gene3D" id="3.40.50.1820">
    <property type="entry name" value="alpha/beta hydrolase"/>
    <property type="match status" value="1"/>
</dbReference>
<dbReference type="PIRSF" id="PIRSF020818">
    <property type="entry name" value="PHB_depoly_PhaZ"/>
    <property type="match status" value="1"/>
</dbReference>
<dbReference type="OrthoDB" id="9774318at2"/>
<evidence type="ECO:0000313" key="3">
    <source>
        <dbReference type="Proteomes" id="UP000287687"/>
    </source>
</evidence>
<evidence type="ECO:0000313" key="2">
    <source>
        <dbReference type="EMBL" id="RWX74584.1"/>
    </source>
</evidence>
<gene>
    <name evidence="2" type="primary">phaZ</name>
    <name evidence="2" type="ORF">EPK99_24280</name>
</gene>
<dbReference type="InterPro" id="IPR029058">
    <property type="entry name" value="AB_hydrolase_fold"/>
</dbReference>
<feature type="domain" description="PHB de-polymerase C-terminal" evidence="1">
    <location>
        <begin position="206"/>
        <end position="406"/>
    </location>
</feature>
<dbReference type="EMBL" id="SBIP01000007">
    <property type="protein sequence ID" value="RWX74584.1"/>
    <property type="molecule type" value="Genomic_DNA"/>
</dbReference>
<proteinExistence type="predicted"/>
<dbReference type="Pfam" id="PF06850">
    <property type="entry name" value="PHB_depo_C"/>
    <property type="match status" value="1"/>
</dbReference>
<organism evidence="2 3">
    <name type="scientific">Neorhizobium lilium</name>
    <dbReference type="NCBI Taxonomy" id="2503024"/>
    <lineage>
        <taxon>Bacteria</taxon>
        <taxon>Pseudomonadati</taxon>
        <taxon>Pseudomonadota</taxon>
        <taxon>Alphaproteobacteria</taxon>
        <taxon>Hyphomicrobiales</taxon>
        <taxon>Rhizobiaceae</taxon>
        <taxon>Rhizobium/Agrobacterium group</taxon>
        <taxon>Neorhizobium</taxon>
    </lineage>
</organism>
<reference evidence="2 3" key="1">
    <citation type="submission" date="2019-01" db="EMBL/GenBank/DDBJ databases">
        <title>The draft genome of Rhizobium sp. 24NR.</title>
        <authorList>
            <person name="Liu L."/>
            <person name="Liang L."/>
            <person name="Shi S."/>
            <person name="Xu L."/>
            <person name="Wang X."/>
            <person name="Li L."/>
            <person name="Zhang X."/>
        </authorList>
    </citation>
    <scope>NUCLEOTIDE SEQUENCE [LARGE SCALE GENOMIC DNA]</scope>
    <source>
        <strain evidence="2 3">24NR</strain>
    </source>
</reference>
<sequence>MFYQLYEMNHAAMMPVRAAADAARLFFANPLNPFADTELGRTMAASLEVFERMTRRYGKPSFDLPQTEVDGKPVLVTEEVVWAKPFCNLLHFARDLPEDRAPDQKILIVAPMSGHYATLLRGTVEALLPHADVYIADWIDARMVPVDQGHFDLNDYIDYVIDMLAIVGPGAHVIGVCQPSVPVLAAIAVMEVRRDPALPASMVLMGGPIDTRINPTAVNQLAKEHPLEWFQENVIMTVPWPQPGFMRRVYPGFLQLSGFMSMNLDRHVTAHQDFFEHLVKNDGESAEKHREFYDEYLAVMDLTEEFYLQTVDVVFMRHSLPKGEMMHRSVHVDTNAINNVALLTIEGENDDISGLGQTKAAQTICLNIPEEMRLHYVQPDVGHYGVFNGSRFRQEIAPRIVEFVRSQAKDVKRPASKKRKA</sequence>
<comment type="caution">
    <text evidence="2">The sequence shown here is derived from an EMBL/GenBank/DDBJ whole genome shotgun (WGS) entry which is preliminary data.</text>
</comment>
<dbReference type="InterPro" id="IPR010915">
    <property type="entry name" value="PHB_depoly_PhaZ"/>
</dbReference>
<accession>A0A444LAJ2</accession>
<dbReference type="InterPro" id="IPR009656">
    <property type="entry name" value="PHB_depo_C"/>
</dbReference>
<evidence type="ECO:0000259" key="1">
    <source>
        <dbReference type="Pfam" id="PF06850"/>
    </source>
</evidence>
<name>A0A444LAJ2_9HYPH</name>
<dbReference type="PANTHER" id="PTHR36837:SF4">
    <property type="entry name" value="BLR0908 PROTEIN"/>
    <property type="match status" value="1"/>
</dbReference>
<dbReference type="AlphaFoldDB" id="A0A444LAJ2"/>
<dbReference type="InterPro" id="IPR051321">
    <property type="entry name" value="PHA/PHB_synthase"/>
</dbReference>
<dbReference type="SUPFAM" id="SSF53474">
    <property type="entry name" value="alpha/beta-Hydrolases"/>
    <property type="match status" value="1"/>
</dbReference>
<dbReference type="NCBIfam" id="TIGR01849">
    <property type="entry name" value="PHB_depoly_PhaZ"/>
    <property type="match status" value="1"/>
</dbReference>